<dbReference type="SUPFAM" id="SSF55486">
    <property type="entry name" value="Metalloproteases ('zincins'), catalytic domain"/>
    <property type="match status" value="1"/>
</dbReference>
<reference evidence="3 4" key="1">
    <citation type="submission" date="2016-12" db="EMBL/GenBank/DDBJ databases">
        <authorList>
            <person name="Song W.-J."/>
            <person name="Kurnit D.M."/>
        </authorList>
    </citation>
    <scope>NUCLEOTIDE SEQUENCE [LARGE SCALE GENOMIC DNA]</scope>
    <source>
        <strain evidence="3 4">IMCC3135</strain>
    </source>
</reference>
<dbReference type="InterPro" id="IPR024079">
    <property type="entry name" value="MetalloPept_cat_dom_sf"/>
</dbReference>
<keyword evidence="4" id="KW-1185">Reference proteome</keyword>
<dbReference type="InterPro" id="IPR001590">
    <property type="entry name" value="Peptidase_M12B"/>
</dbReference>
<dbReference type="Pfam" id="PF01421">
    <property type="entry name" value="Reprolysin"/>
    <property type="match status" value="1"/>
</dbReference>
<evidence type="ECO:0000259" key="2">
    <source>
        <dbReference type="PROSITE" id="PS50215"/>
    </source>
</evidence>
<dbReference type="RefSeq" id="WP_088916003.1">
    <property type="nucleotide sequence ID" value="NZ_CP018632.1"/>
</dbReference>
<organism evidence="3 4">
    <name type="scientific">Granulosicoccus antarcticus IMCC3135</name>
    <dbReference type="NCBI Taxonomy" id="1192854"/>
    <lineage>
        <taxon>Bacteria</taxon>
        <taxon>Pseudomonadati</taxon>
        <taxon>Pseudomonadota</taxon>
        <taxon>Gammaproteobacteria</taxon>
        <taxon>Chromatiales</taxon>
        <taxon>Granulosicoccaceae</taxon>
        <taxon>Granulosicoccus</taxon>
    </lineage>
</organism>
<dbReference type="PANTHER" id="PTHR11905:SF159">
    <property type="entry name" value="ADAM METALLOPROTEASE"/>
    <property type="match status" value="1"/>
</dbReference>
<keyword evidence="1" id="KW-1133">Transmembrane helix</keyword>
<dbReference type="Gene3D" id="3.40.390.10">
    <property type="entry name" value="Collagenase (Catalytic Domain)"/>
    <property type="match status" value="1"/>
</dbReference>
<accession>A0A2Z2NH53</accession>
<evidence type="ECO:0000313" key="3">
    <source>
        <dbReference type="EMBL" id="ASJ70459.1"/>
    </source>
</evidence>
<keyword evidence="1" id="KW-0472">Membrane</keyword>
<gene>
    <name evidence="3" type="ORF">IMCC3135_01700</name>
</gene>
<dbReference type="GO" id="GO:0004222">
    <property type="term" value="F:metalloendopeptidase activity"/>
    <property type="evidence" value="ECO:0007669"/>
    <property type="project" value="InterPro"/>
</dbReference>
<dbReference type="OrthoDB" id="9792152at2"/>
<evidence type="ECO:0000256" key="1">
    <source>
        <dbReference type="SAM" id="Phobius"/>
    </source>
</evidence>
<dbReference type="Proteomes" id="UP000250079">
    <property type="component" value="Chromosome"/>
</dbReference>
<dbReference type="EMBL" id="CP018632">
    <property type="protein sequence ID" value="ASJ70459.1"/>
    <property type="molecule type" value="Genomic_DNA"/>
</dbReference>
<sequence length="583" mass="62922">MQIPLSNARGTRQACQWVLLTFLFCVLPITSALADRSLPFNSPVTTVFDEELQQLDIASIDQQWQLQLTPKQLLSNSSILQEALYDLPQFFDGVIINDEQSWARISYEDIGEGHFEGHLFSGGNLYELKYDDSMGGQTLSQLSGNTIMEEIPSSSTQLNDLDISANANDADSAGTPTNKLEPVAARAVKIGIVIDSKYNEYHNQRGLAQALGVINGVDGLYQDQLGLAVVVDSFRVYDDPDQDPLRDFQGNVDQVLEEFREIRIADEQLPADLALVHLFSGHDDREKVIGLGWINTACRLDGYDVSMSTPFPYGMLLSAHEIAHNLGAEHDDDAVCLTDSAITGSEIMSSELSGSTRPVFSSCSIDKMQQTLSAACVTDNIDVGISLDAEATDTPYRLNVSITALNQDATRFVSQVSSITDFPAAAQLSAPSAGCTIQGSQLHCQHQALAAKGFQSVSVSADFPIDGDPQALISTELFPDDFSDTELQNNQATVRFDLELSSSTPTTMAAADDQGQLLSTAQSGGGAGDSSVSVGSAGPITLSGGALFALFTLIRSRRKVAFAQNSEHPLVRSRTRTRTQSRT</sequence>
<name>A0A2Z2NH53_9GAMM</name>
<feature type="transmembrane region" description="Helical" evidence="1">
    <location>
        <begin position="537"/>
        <end position="554"/>
    </location>
</feature>
<dbReference type="PROSITE" id="PS50215">
    <property type="entry name" value="ADAM_MEPRO"/>
    <property type="match status" value="1"/>
</dbReference>
<dbReference type="GO" id="GO:0006508">
    <property type="term" value="P:proteolysis"/>
    <property type="evidence" value="ECO:0007669"/>
    <property type="project" value="InterPro"/>
</dbReference>
<keyword evidence="1" id="KW-0812">Transmembrane</keyword>
<feature type="domain" description="Peptidase M12B" evidence="2">
    <location>
        <begin position="186"/>
        <end position="373"/>
    </location>
</feature>
<dbReference type="KEGG" id="gai:IMCC3135_01700"/>
<protein>
    <recommendedName>
        <fullName evidence="2">Peptidase M12B domain-containing protein</fullName>
    </recommendedName>
</protein>
<evidence type="ECO:0000313" key="4">
    <source>
        <dbReference type="Proteomes" id="UP000250079"/>
    </source>
</evidence>
<dbReference type="AlphaFoldDB" id="A0A2Z2NH53"/>
<proteinExistence type="predicted"/>
<dbReference type="PANTHER" id="PTHR11905">
    <property type="entry name" value="ADAM A DISINTEGRIN AND METALLOPROTEASE DOMAIN"/>
    <property type="match status" value="1"/>
</dbReference>